<dbReference type="OrthoDB" id="6197742at2"/>
<feature type="compositionally biased region" description="Low complexity" evidence="1">
    <location>
        <begin position="124"/>
        <end position="140"/>
    </location>
</feature>
<gene>
    <name evidence="3" type="ORF">BFW38_06820</name>
</gene>
<dbReference type="RefSeq" id="WP_068997718.1">
    <property type="nucleotide sequence ID" value="NZ_MDTQ01000001.1"/>
</dbReference>
<comment type="caution">
    <text evidence="3">The sequence shown here is derived from an EMBL/GenBank/DDBJ whole genome shotgun (WGS) entry which is preliminary data.</text>
</comment>
<name>A0A1E2V8V7_9GAMM</name>
<dbReference type="AlphaFoldDB" id="A0A1E2V8V7"/>
<evidence type="ECO:0000313" key="3">
    <source>
        <dbReference type="EMBL" id="ODC03302.1"/>
    </source>
</evidence>
<dbReference type="InterPro" id="IPR018968">
    <property type="entry name" value="Phasin"/>
</dbReference>
<dbReference type="EMBL" id="MDTQ01000001">
    <property type="protein sequence ID" value="ODC03302.1"/>
    <property type="molecule type" value="Genomic_DNA"/>
</dbReference>
<dbReference type="STRING" id="197479.BFW38_06820"/>
<dbReference type="NCBIfam" id="TIGR02809">
    <property type="entry name" value="phasin_3"/>
    <property type="match status" value="1"/>
</dbReference>
<proteinExistence type="predicted"/>
<feature type="domain" description="Phasin" evidence="2">
    <location>
        <begin position="8"/>
        <end position="107"/>
    </location>
</feature>
<dbReference type="Proteomes" id="UP000094291">
    <property type="component" value="Unassembled WGS sequence"/>
</dbReference>
<dbReference type="Pfam" id="PF09361">
    <property type="entry name" value="Phasin_2"/>
    <property type="match status" value="1"/>
</dbReference>
<organism evidence="3 4">
    <name type="scientific">Terasakiispira papahanaumokuakeensis</name>
    <dbReference type="NCBI Taxonomy" id="197479"/>
    <lineage>
        <taxon>Bacteria</taxon>
        <taxon>Pseudomonadati</taxon>
        <taxon>Pseudomonadota</taxon>
        <taxon>Gammaproteobacteria</taxon>
        <taxon>Oceanospirillales</taxon>
        <taxon>Terasakiispira</taxon>
    </lineage>
</organism>
<feature type="region of interest" description="Disordered" evidence="1">
    <location>
        <begin position="115"/>
        <end position="140"/>
    </location>
</feature>
<evidence type="ECO:0000259" key="2">
    <source>
        <dbReference type="Pfam" id="PF09361"/>
    </source>
</evidence>
<evidence type="ECO:0000313" key="4">
    <source>
        <dbReference type="Proteomes" id="UP000094291"/>
    </source>
</evidence>
<protein>
    <submittedName>
        <fullName evidence="3">Phasin family protein</fullName>
    </submittedName>
</protein>
<keyword evidence="4" id="KW-1185">Reference proteome</keyword>
<sequence length="140" mass="15640">MQEKVMNAFAEQTKNLYAPLRKMNALLVENMEKMTEFQLDALKSYSQAGINQIKQANEVRDTESMRDFSTSQAELMSSISKKLLEDAKTMADMSMEFKSEVEKLMEESRSQVFAAKAAEEKAAARSTSSSNKSSSNTAKA</sequence>
<evidence type="ECO:0000256" key="1">
    <source>
        <dbReference type="SAM" id="MobiDB-lite"/>
    </source>
</evidence>
<reference evidence="3 4" key="1">
    <citation type="submission" date="2016-08" db="EMBL/GenBank/DDBJ databases">
        <authorList>
            <person name="Seilhamer J.J."/>
        </authorList>
    </citation>
    <scope>NUCLEOTIDE SEQUENCE [LARGE SCALE GENOMIC DNA]</scope>
    <source>
        <strain evidence="3 4">PH27A</strain>
    </source>
</reference>
<dbReference type="InterPro" id="IPR014176">
    <property type="entry name" value="Phasin_subfam-3"/>
</dbReference>
<accession>A0A1E2V8V7</accession>